<sequence length="84" mass="9356">MKDLMKPENAAEASVLQAVLAEHGIPAEIKSFHDTAYDGLFQSQYGWGVIRVSEADFPEAQKIIEEWRSAAPEELPWNDKPADA</sequence>
<dbReference type="InterPro" id="IPR018551">
    <property type="entry name" value="DUF2007"/>
</dbReference>
<accession>A8ZUT8</accession>
<evidence type="ECO:0000259" key="1">
    <source>
        <dbReference type="Pfam" id="PF09413"/>
    </source>
</evidence>
<dbReference type="eggNOG" id="ENOG5032JGW">
    <property type="taxonomic scope" value="Bacteria"/>
</dbReference>
<dbReference type="KEGG" id="dol:Dole_0691"/>
<dbReference type="EMBL" id="CP000859">
    <property type="protein sequence ID" value="ABW66501.1"/>
    <property type="molecule type" value="Genomic_DNA"/>
</dbReference>
<dbReference type="OrthoDB" id="9793197at2"/>
<organism evidence="2 3">
    <name type="scientific">Desulfosudis oleivorans (strain DSM 6200 / JCM 39069 / Hxd3)</name>
    <name type="common">Desulfococcus oleovorans</name>
    <dbReference type="NCBI Taxonomy" id="96561"/>
    <lineage>
        <taxon>Bacteria</taxon>
        <taxon>Pseudomonadati</taxon>
        <taxon>Thermodesulfobacteriota</taxon>
        <taxon>Desulfobacteria</taxon>
        <taxon>Desulfobacterales</taxon>
        <taxon>Desulfosudaceae</taxon>
        <taxon>Desulfosudis</taxon>
    </lineage>
</organism>
<keyword evidence="3" id="KW-1185">Reference proteome</keyword>
<dbReference type="Proteomes" id="UP000008561">
    <property type="component" value="Chromosome"/>
</dbReference>
<proteinExistence type="predicted"/>
<dbReference type="SUPFAM" id="SSF54913">
    <property type="entry name" value="GlnB-like"/>
    <property type="match status" value="1"/>
</dbReference>
<dbReference type="Pfam" id="PF09413">
    <property type="entry name" value="DUF2007"/>
    <property type="match status" value="1"/>
</dbReference>
<dbReference type="RefSeq" id="WP_012174120.1">
    <property type="nucleotide sequence ID" value="NC_009943.1"/>
</dbReference>
<evidence type="ECO:0000313" key="2">
    <source>
        <dbReference type="EMBL" id="ABW66501.1"/>
    </source>
</evidence>
<dbReference type="STRING" id="96561.Dole_0691"/>
<protein>
    <recommendedName>
        <fullName evidence="1">DUF2007 domain-containing protein</fullName>
    </recommendedName>
</protein>
<dbReference type="HOGENOM" id="CLU_192814_0_0_7"/>
<dbReference type="InterPro" id="IPR011322">
    <property type="entry name" value="N-reg_PII-like_a/b"/>
</dbReference>
<evidence type="ECO:0000313" key="3">
    <source>
        <dbReference type="Proteomes" id="UP000008561"/>
    </source>
</evidence>
<dbReference type="AlphaFoldDB" id="A8ZUT8"/>
<gene>
    <name evidence="2" type="ordered locus">Dole_0691</name>
</gene>
<reference evidence="2 3" key="1">
    <citation type="submission" date="2007-10" db="EMBL/GenBank/DDBJ databases">
        <title>Complete sequence of Desulfococcus oleovorans Hxd3.</title>
        <authorList>
            <consortium name="US DOE Joint Genome Institute"/>
            <person name="Copeland A."/>
            <person name="Lucas S."/>
            <person name="Lapidus A."/>
            <person name="Barry K."/>
            <person name="Glavina del Rio T."/>
            <person name="Dalin E."/>
            <person name="Tice H."/>
            <person name="Pitluck S."/>
            <person name="Kiss H."/>
            <person name="Brettin T."/>
            <person name="Bruce D."/>
            <person name="Detter J.C."/>
            <person name="Han C."/>
            <person name="Schmutz J."/>
            <person name="Larimer F."/>
            <person name="Land M."/>
            <person name="Hauser L."/>
            <person name="Kyrpides N."/>
            <person name="Kim E."/>
            <person name="Wawrik B."/>
            <person name="Richardson P."/>
        </authorList>
    </citation>
    <scope>NUCLEOTIDE SEQUENCE [LARGE SCALE GENOMIC DNA]</scope>
    <source>
        <strain evidence="3">DSM 6200 / JCM 39069 / Hxd3</strain>
    </source>
</reference>
<name>A8ZUT8_DESOH</name>
<feature type="domain" description="DUF2007" evidence="1">
    <location>
        <begin position="1"/>
        <end position="68"/>
    </location>
</feature>